<protein>
    <recommendedName>
        <fullName evidence="2">Autophagy-related protein 14</fullName>
    </recommendedName>
</protein>
<dbReference type="GO" id="GO:0005737">
    <property type="term" value="C:cytoplasm"/>
    <property type="evidence" value="ECO:0007669"/>
    <property type="project" value="UniProtKB-ARBA"/>
</dbReference>
<keyword evidence="6" id="KW-1185">Reference proteome</keyword>
<evidence type="ECO:0000256" key="3">
    <source>
        <dbReference type="ARBA" id="ARBA00023054"/>
    </source>
</evidence>
<evidence type="ECO:0000256" key="4">
    <source>
        <dbReference type="SAM" id="Coils"/>
    </source>
</evidence>
<evidence type="ECO:0000313" key="6">
    <source>
        <dbReference type="Proteomes" id="UP000774326"/>
    </source>
</evidence>
<proteinExistence type="inferred from homology"/>
<keyword evidence="3 4" id="KW-0175">Coiled coil</keyword>
<dbReference type="GO" id="GO:0032991">
    <property type="term" value="C:protein-containing complex"/>
    <property type="evidence" value="ECO:0007669"/>
    <property type="project" value="UniProtKB-ARBA"/>
</dbReference>
<dbReference type="EMBL" id="JAEUBG010005319">
    <property type="protein sequence ID" value="KAH3676129.1"/>
    <property type="molecule type" value="Genomic_DNA"/>
</dbReference>
<accession>A0A9P8TES2</accession>
<dbReference type="InterPro" id="IPR018791">
    <property type="entry name" value="UV_resistance/autophagy_Atg14"/>
</dbReference>
<reference evidence="5" key="1">
    <citation type="journal article" date="2021" name="Open Biol.">
        <title>Shared evolutionary footprints suggest mitochondrial oxidative damage underlies multiple complex I losses in fungi.</title>
        <authorList>
            <person name="Schikora-Tamarit M.A."/>
            <person name="Marcet-Houben M."/>
            <person name="Nosek J."/>
            <person name="Gabaldon T."/>
        </authorList>
    </citation>
    <scope>NUCLEOTIDE SEQUENCE</scope>
    <source>
        <strain evidence="5">CBS2887</strain>
    </source>
</reference>
<organism evidence="5 6">
    <name type="scientific">Wickerhamomyces pijperi</name>
    <name type="common">Yeast</name>
    <name type="synonym">Pichia pijperi</name>
    <dbReference type="NCBI Taxonomy" id="599730"/>
    <lineage>
        <taxon>Eukaryota</taxon>
        <taxon>Fungi</taxon>
        <taxon>Dikarya</taxon>
        <taxon>Ascomycota</taxon>
        <taxon>Saccharomycotina</taxon>
        <taxon>Saccharomycetes</taxon>
        <taxon>Phaffomycetales</taxon>
        <taxon>Wickerhamomycetaceae</taxon>
        <taxon>Wickerhamomyces</taxon>
    </lineage>
</organism>
<dbReference type="AlphaFoldDB" id="A0A9P8TES2"/>
<dbReference type="Proteomes" id="UP000774326">
    <property type="component" value="Unassembled WGS sequence"/>
</dbReference>
<comment type="similarity">
    <text evidence="1">Belongs to the ATG14 family.</text>
</comment>
<comment type="caution">
    <text evidence="5">The sequence shown here is derived from an EMBL/GenBank/DDBJ whole genome shotgun (WGS) entry which is preliminary data.</text>
</comment>
<gene>
    <name evidence="5" type="ORF">WICPIJ_009200</name>
</gene>
<evidence type="ECO:0000256" key="2">
    <source>
        <dbReference type="ARBA" id="ARBA00013807"/>
    </source>
</evidence>
<evidence type="ECO:0000313" key="5">
    <source>
        <dbReference type="EMBL" id="KAH3676129.1"/>
    </source>
</evidence>
<reference evidence="5" key="2">
    <citation type="submission" date="2021-01" db="EMBL/GenBank/DDBJ databases">
        <authorList>
            <person name="Schikora-Tamarit M.A."/>
        </authorList>
    </citation>
    <scope>NUCLEOTIDE SEQUENCE</scope>
    <source>
        <strain evidence="5">CBS2887</strain>
    </source>
</reference>
<dbReference type="OrthoDB" id="3980867at2759"/>
<dbReference type="Pfam" id="PF10186">
    <property type="entry name" value="ATG14"/>
    <property type="match status" value="1"/>
</dbReference>
<feature type="coiled-coil region" evidence="4">
    <location>
        <begin position="109"/>
        <end position="136"/>
    </location>
</feature>
<evidence type="ECO:0000256" key="1">
    <source>
        <dbReference type="ARBA" id="ARBA00009574"/>
    </source>
</evidence>
<sequence>MKCGLCQTPTQVPLLCPSCTTHQLLPLRIKLLETINTHDKAKQLIDIILKDHCVHGANYSFIRQVIQGEIKWEELNQGGKDGLSVGKDSVIALASQLLTLDTRLISKDITKIRRVIEALRKTIEELEAKEKQSDDIVCDFTKSMNLQDNEENETVELEQVINSNTQILKQIQHSQSLLYHELIHLYIIKKKKLLNSSNSIIMISFTPVISIPQILDLNRDVINFSFQIMTKFLRQLSNILNLTLPYEITYNAKSIGTSQPEILKFQLYLPPDVNKLHELPNFQLKLFLNAISRLSINFYKVLQRLDLDSGITHYTQLFKIDEMVFKLAHTEYEIPVVAPVNNNNTRGNKLNNDEILVVNGEKKIDVDVLTLKMYKFITGRINRKSNEWHLVKEGSFEDLA</sequence>
<name>A0A9P8TES2_WICPI</name>